<keyword evidence="2" id="KW-1185">Reference proteome</keyword>
<protein>
    <submittedName>
        <fullName evidence="1">Uncharacterized protein</fullName>
    </submittedName>
</protein>
<organism evidence="1 2">
    <name type="scientific">Rhipicephalus microplus</name>
    <name type="common">Cattle tick</name>
    <name type="synonym">Boophilus microplus</name>
    <dbReference type="NCBI Taxonomy" id="6941"/>
    <lineage>
        <taxon>Eukaryota</taxon>
        <taxon>Metazoa</taxon>
        <taxon>Ecdysozoa</taxon>
        <taxon>Arthropoda</taxon>
        <taxon>Chelicerata</taxon>
        <taxon>Arachnida</taxon>
        <taxon>Acari</taxon>
        <taxon>Parasitiformes</taxon>
        <taxon>Ixodida</taxon>
        <taxon>Ixodoidea</taxon>
        <taxon>Ixodidae</taxon>
        <taxon>Rhipicephalinae</taxon>
        <taxon>Rhipicephalus</taxon>
        <taxon>Boophilus</taxon>
    </lineage>
</organism>
<evidence type="ECO:0000313" key="1">
    <source>
        <dbReference type="EMBL" id="KAH8025798.1"/>
    </source>
</evidence>
<evidence type="ECO:0000313" key="2">
    <source>
        <dbReference type="Proteomes" id="UP000821866"/>
    </source>
</evidence>
<dbReference type="Proteomes" id="UP000821866">
    <property type="component" value="Unassembled WGS sequence"/>
</dbReference>
<accession>A0A9J6DUX5</accession>
<dbReference type="EMBL" id="JABSTU010000007">
    <property type="protein sequence ID" value="KAH8025798.1"/>
    <property type="molecule type" value="Genomic_DNA"/>
</dbReference>
<proteinExistence type="predicted"/>
<sequence>MNGRTSARGWLEQKSYLGGSKTLPRCQPWASIAADVSRHGSKIGPRPLCCVSAGFSPEVVHSPQAYGLVDDDSFGVLRGAEGDTCSEASEGVQDEPSLMDETFSDCYDSFESDGDAEIGDKSEDVRPTFLDESELLAEDFSHLESQTLLGSTTTNDYSCSFNDHGVCRNTWPHLGDLG</sequence>
<reference evidence="1" key="2">
    <citation type="submission" date="2021-09" db="EMBL/GenBank/DDBJ databases">
        <authorList>
            <person name="Jia N."/>
            <person name="Wang J."/>
            <person name="Shi W."/>
            <person name="Du L."/>
            <person name="Sun Y."/>
            <person name="Zhan W."/>
            <person name="Jiang J."/>
            <person name="Wang Q."/>
            <person name="Zhang B."/>
            <person name="Ji P."/>
            <person name="Sakyi L.B."/>
            <person name="Cui X."/>
            <person name="Yuan T."/>
            <person name="Jiang B."/>
            <person name="Yang W."/>
            <person name="Lam T.T.-Y."/>
            <person name="Chang Q."/>
            <person name="Ding S."/>
            <person name="Wang X."/>
            <person name="Zhu J."/>
            <person name="Ruan X."/>
            <person name="Zhao L."/>
            <person name="Wei J."/>
            <person name="Que T."/>
            <person name="Du C."/>
            <person name="Cheng J."/>
            <person name="Dai P."/>
            <person name="Han X."/>
            <person name="Huang E."/>
            <person name="Gao Y."/>
            <person name="Liu J."/>
            <person name="Shao H."/>
            <person name="Ye R."/>
            <person name="Li L."/>
            <person name="Wei W."/>
            <person name="Wang X."/>
            <person name="Wang C."/>
            <person name="Huo Q."/>
            <person name="Li W."/>
            <person name="Guo W."/>
            <person name="Chen H."/>
            <person name="Chen S."/>
            <person name="Zhou L."/>
            <person name="Zhou L."/>
            <person name="Ni X."/>
            <person name="Tian J."/>
            <person name="Zhou Y."/>
            <person name="Sheng Y."/>
            <person name="Liu T."/>
            <person name="Pan Y."/>
            <person name="Xia L."/>
            <person name="Li J."/>
            <person name="Zhao F."/>
            <person name="Cao W."/>
        </authorList>
    </citation>
    <scope>NUCLEOTIDE SEQUENCE</scope>
    <source>
        <strain evidence="1">Rmic-2018</strain>
        <tissue evidence="1">Larvae</tissue>
    </source>
</reference>
<dbReference type="AlphaFoldDB" id="A0A9J6DUX5"/>
<comment type="caution">
    <text evidence="1">The sequence shown here is derived from an EMBL/GenBank/DDBJ whole genome shotgun (WGS) entry which is preliminary data.</text>
</comment>
<gene>
    <name evidence="1" type="ORF">HPB51_012120</name>
</gene>
<reference evidence="1" key="1">
    <citation type="journal article" date="2020" name="Cell">
        <title>Large-Scale Comparative Analyses of Tick Genomes Elucidate Their Genetic Diversity and Vector Capacities.</title>
        <authorList>
            <consortium name="Tick Genome and Microbiome Consortium (TIGMIC)"/>
            <person name="Jia N."/>
            <person name="Wang J."/>
            <person name="Shi W."/>
            <person name="Du L."/>
            <person name="Sun Y."/>
            <person name="Zhan W."/>
            <person name="Jiang J.F."/>
            <person name="Wang Q."/>
            <person name="Zhang B."/>
            <person name="Ji P."/>
            <person name="Bell-Sakyi L."/>
            <person name="Cui X.M."/>
            <person name="Yuan T.T."/>
            <person name="Jiang B.G."/>
            <person name="Yang W.F."/>
            <person name="Lam T.T."/>
            <person name="Chang Q.C."/>
            <person name="Ding S.J."/>
            <person name="Wang X.J."/>
            <person name="Zhu J.G."/>
            <person name="Ruan X.D."/>
            <person name="Zhao L."/>
            <person name="Wei J.T."/>
            <person name="Ye R.Z."/>
            <person name="Que T.C."/>
            <person name="Du C.H."/>
            <person name="Zhou Y.H."/>
            <person name="Cheng J.X."/>
            <person name="Dai P.F."/>
            <person name="Guo W.B."/>
            <person name="Han X.H."/>
            <person name="Huang E.J."/>
            <person name="Li L.F."/>
            <person name="Wei W."/>
            <person name="Gao Y.C."/>
            <person name="Liu J.Z."/>
            <person name="Shao H.Z."/>
            <person name="Wang X."/>
            <person name="Wang C.C."/>
            <person name="Yang T.C."/>
            <person name="Huo Q.B."/>
            <person name="Li W."/>
            <person name="Chen H.Y."/>
            <person name="Chen S.E."/>
            <person name="Zhou L.G."/>
            <person name="Ni X.B."/>
            <person name="Tian J.H."/>
            <person name="Sheng Y."/>
            <person name="Liu T."/>
            <person name="Pan Y.S."/>
            <person name="Xia L.Y."/>
            <person name="Li J."/>
            <person name="Zhao F."/>
            <person name="Cao W.C."/>
        </authorList>
    </citation>
    <scope>NUCLEOTIDE SEQUENCE</scope>
    <source>
        <strain evidence="1">Rmic-2018</strain>
    </source>
</reference>
<name>A0A9J6DUX5_RHIMP</name>